<evidence type="ECO:0000259" key="1">
    <source>
        <dbReference type="Pfam" id="PF00535"/>
    </source>
</evidence>
<sequence length="344" mass="39722">MCQMERKMTLLSIAIPSYNSEAYLHYCVHSLVMGGDKVEILIINDGSTDRTQEIAEGLENQFSNVRAIYQDNKGHGGAVNTGIREAKGKYFKVVDSDDWVDTRAYLKILESLQALEDENTPVDAFISNFVYEKEGQSRKKSMSYQDVLPENRIFGWEDVDAFSKGQYMMMHSLIYRTDLLREVGLVLPEHTFYVDNIFVFTPLQAVKTMFYLPVDFYRYFIGRNDQSVNESVMIKRIDQQLKVNRILVDNLDLEAIDNPDLRSYLLNHVEITTIISCALLNRAGTAEHMMKKQELWHYIRDNNPALFKIVRKGLLGQLTNLYGYPGRKISNAVYKIAKRIYGFN</sequence>
<reference evidence="2 3" key="1">
    <citation type="journal article" date="2009" name="J. Infect. Dis.">
        <title>Clinical, experimental, and genomic differences between intermediately pathogenic, highly pathogenic, and epidemic Streptococcus suis.</title>
        <authorList>
            <person name="Ye C."/>
            <person name="Zheng H."/>
            <person name="Zhang J."/>
            <person name="Jing H."/>
            <person name="Wang L."/>
            <person name="Xiong Y."/>
            <person name="Wang W."/>
            <person name="Zhou Z."/>
            <person name="Sun Q."/>
            <person name="Luo X."/>
            <person name="Du H."/>
            <person name="Gottschalk M."/>
            <person name="Xu J."/>
        </authorList>
    </citation>
    <scope>NUCLEOTIDE SEQUENCE [LARGE SCALE GENOMIC DNA]</scope>
    <source>
        <strain evidence="2 3">GZ1</strain>
    </source>
</reference>
<organism evidence="2 3">
    <name type="scientific">Streptococcus suis (strain GZ1)</name>
    <dbReference type="NCBI Taxonomy" id="423211"/>
    <lineage>
        <taxon>Bacteria</taxon>
        <taxon>Bacillati</taxon>
        <taxon>Bacillota</taxon>
        <taxon>Bacilli</taxon>
        <taxon>Lactobacillales</taxon>
        <taxon>Streptococcaceae</taxon>
        <taxon>Streptococcus</taxon>
    </lineage>
</organism>
<protein>
    <submittedName>
        <fullName evidence="2">Putative glycosyl transferase</fullName>
    </submittedName>
</protein>
<dbReference type="CDD" id="cd00761">
    <property type="entry name" value="Glyco_tranf_GTA_type"/>
    <property type="match status" value="1"/>
</dbReference>
<dbReference type="Pfam" id="PF00535">
    <property type="entry name" value="Glycos_transf_2"/>
    <property type="match status" value="1"/>
</dbReference>
<dbReference type="HOGENOM" id="CLU_025996_1_1_9"/>
<dbReference type="EMBL" id="CP000837">
    <property type="protein sequence ID" value="ADE32403.1"/>
    <property type="molecule type" value="Genomic_DNA"/>
</dbReference>
<dbReference type="GO" id="GO:0016758">
    <property type="term" value="F:hexosyltransferase activity"/>
    <property type="evidence" value="ECO:0007669"/>
    <property type="project" value="UniProtKB-ARBA"/>
</dbReference>
<evidence type="ECO:0000313" key="2">
    <source>
        <dbReference type="EMBL" id="ADE32403.1"/>
    </source>
</evidence>
<dbReference type="InterPro" id="IPR029044">
    <property type="entry name" value="Nucleotide-diphossugar_trans"/>
</dbReference>
<dbReference type="PANTHER" id="PTHR22916:SF3">
    <property type="entry name" value="UDP-GLCNAC:BETAGAL BETA-1,3-N-ACETYLGLUCOSAMINYLTRANSFERASE-LIKE PROTEIN 1"/>
    <property type="match status" value="1"/>
</dbReference>
<accession>D5AF10</accession>
<dbReference type="Proteomes" id="UP000002359">
    <property type="component" value="Chromosome"/>
</dbReference>
<dbReference type="CAZy" id="GT2">
    <property type="family name" value="Glycosyltransferase Family 2"/>
</dbReference>
<dbReference type="Gene3D" id="3.90.550.10">
    <property type="entry name" value="Spore Coat Polysaccharide Biosynthesis Protein SpsA, Chain A"/>
    <property type="match status" value="1"/>
</dbReference>
<evidence type="ECO:0000313" key="3">
    <source>
        <dbReference type="Proteomes" id="UP000002359"/>
    </source>
</evidence>
<dbReference type="SUPFAM" id="SSF53448">
    <property type="entry name" value="Nucleotide-diphospho-sugar transferases"/>
    <property type="match status" value="1"/>
</dbReference>
<proteinExistence type="predicted"/>
<feature type="domain" description="Glycosyltransferase 2-like" evidence="1">
    <location>
        <begin position="12"/>
        <end position="117"/>
    </location>
</feature>
<dbReference type="KEGG" id="ssw:SSGZ1_1947"/>
<dbReference type="AlphaFoldDB" id="D5AF10"/>
<name>D5AF10_STRGZ</name>
<keyword evidence="2" id="KW-0808">Transferase</keyword>
<dbReference type="PANTHER" id="PTHR22916">
    <property type="entry name" value="GLYCOSYLTRANSFERASE"/>
    <property type="match status" value="1"/>
</dbReference>
<dbReference type="PATRIC" id="fig|423211.3.peg.1916"/>
<gene>
    <name evidence="2" type="ordered locus">SSGZ1_1947</name>
</gene>
<dbReference type="InterPro" id="IPR001173">
    <property type="entry name" value="Glyco_trans_2-like"/>
</dbReference>